<dbReference type="Gene3D" id="2.60.40.640">
    <property type="match status" value="1"/>
</dbReference>
<dbReference type="GO" id="GO:0005886">
    <property type="term" value="C:plasma membrane"/>
    <property type="evidence" value="ECO:0007669"/>
    <property type="project" value="TreeGrafter"/>
</dbReference>
<dbReference type="AlphaFoldDB" id="A0A507F5Q3"/>
<gene>
    <name evidence="3" type="ORF">CcCBS67573_g06115</name>
</gene>
<name>A0A507F5Q3_9FUNG</name>
<dbReference type="Pfam" id="PF00339">
    <property type="entry name" value="Arrestin_N"/>
    <property type="match status" value="1"/>
</dbReference>
<accession>A0A507F5Q3</accession>
<dbReference type="GO" id="GO:0070086">
    <property type="term" value="P:ubiquitin-dependent endocytosis"/>
    <property type="evidence" value="ECO:0007669"/>
    <property type="project" value="TreeGrafter"/>
</dbReference>
<dbReference type="GO" id="GO:0030674">
    <property type="term" value="F:protein-macromolecule adaptor activity"/>
    <property type="evidence" value="ECO:0007669"/>
    <property type="project" value="TreeGrafter"/>
</dbReference>
<dbReference type="GO" id="GO:0005829">
    <property type="term" value="C:cytosol"/>
    <property type="evidence" value="ECO:0007669"/>
    <property type="project" value="TreeGrafter"/>
</dbReference>
<feature type="compositionally biased region" description="Low complexity" evidence="1">
    <location>
        <begin position="519"/>
        <end position="540"/>
    </location>
</feature>
<dbReference type="InterPro" id="IPR001660">
    <property type="entry name" value="SAM"/>
</dbReference>
<dbReference type="GO" id="GO:0031625">
    <property type="term" value="F:ubiquitin protein ligase binding"/>
    <property type="evidence" value="ECO:0007669"/>
    <property type="project" value="TreeGrafter"/>
</dbReference>
<organism evidence="3 4">
    <name type="scientific">Chytriomyces confervae</name>
    <dbReference type="NCBI Taxonomy" id="246404"/>
    <lineage>
        <taxon>Eukaryota</taxon>
        <taxon>Fungi</taxon>
        <taxon>Fungi incertae sedis</taxon>
        <taxon>Chytridiomycota</taxon>
        <taxon>Chytridiomycota incertae sedis</taxon>
        <taxon>Chytridiomycetes</taxon>
        <taxon>Chytridiales</taxon>
        <taxon>Chytriomycetaceae</taxon>
        <taxon>Chytriomyces</taxon>
    </lineage>
</organism>
<proteinExistence type="predicted"/>
<dbReference type="PANTHER" id="PTHR11188">
    <property type="entry name" value="ARRESTIN DOMAIN CONTAINING PROTEIN"/>
    <property type="match status" value="1"/>
</dbReference>
<dbReference type="Gene3D" id="1.10.150.50">
    <property type="entry name" value="Transcription Factor, Ets-1"/>
    <property type="match status" value="1"/>
</dbReference>
<dbReference type="InterPro" id="IPR014752">
    <property type="entry name" value="Arrestin-like_C"/>
</dbReference>
<dbReference type="OrthoDB" id="73680at2759"/>
<feature type="domain" description="SAM" evidence="2">
    <location>
        <begin position="559"/>
        <end position="624"/>
    </location>
</feature>
<evidence type="ECO:0000313" key="4">
    <source>
        <dbReference type="Proteomes" id="UP000320333"/>
    </source>
</evidence>
<protein>
    <recommendedName>
        <fullName evidence="2">SAM domain-containing protein</fullName>
    </recommendedName>
</protein>
<dbReference type="Proteomes" id="UP000320333">
    <property type="component" value="Unassembled WGS sequence"/>
</dbReference>
<dbReference type="InterPro" id="IPR013761">
    <property type="entry name" value="SAM/pointed_sf"/>
</dbReference>
<dbReference type="InterPro" id="IPR011021">
    <property type="entry name" value="Arrestin-like_N"/>
</dbReference>
<dbReference type="SUPFAM" id="SSF47769">
    <property type="entry name" value="SAM/Pointed domain"/>
    <property type="match status" value="1"/>
</dbReference>
<evidence type="ECO:0000259" key="2">
    <source>
        <dbReference type="PROSITE" id="PS50105"/>
    </source>
</evidence>
<evidence type="ECO:0000256" key="1">
    <source>
        <dbReference type="SAM" id="MobiDB-lite"/>
    </source>
</evidence>
<dbReference type="PROSITE" id="PS50105">
    <property type="entry name" value="SAM_DOMAIN"/>
    <property type="match status" value="1"/>
</dbReference>
<dbReference type="EMBL" id="QEAP01000246">
    <property type="protein sequence ID" value="TPX71621.1"/>
    <property type="molecule type" value="Genomic_DNA"/>
</dbReference>
<dbReference type="Pfam" id="PF07647">
    <property type="entry name" value="SAM_2"/>
    <property type="match status" value="1"/>
</dbReference>
<sequence>MSNSILRLDIVGRGPNLRHYDHAIVCDAGWNTDTTLDGAVLLKTTAKLRHVRIHLEFCGYVETRWEASDCTVLAKSAPSGEYQISRTGRVFQRVEDVLYDSKEPLLPNPTGGSLAFPFTLNLPKNQMPPTFNSVGGSIQYSLKCSIFFQEGLKLLKSTREVDVPVLVSIPESAKIKLLESSSQLTHQVPESFDKVGYSLQIPRRIVVLGDSFEVNLAITSTPGDTRLRYMSASLRPVISYLNQDSVGVHARIRALSEMSQSFPLVKVGGQTGVTPIYRRLLFLVDPELAQPSLESPLISVKTIFRLDIAIDNSETPNVSFELPIIVVPPVRQHSLQQPSSESTQQHDRQYTHMFGATAKPVSALDSYRISVDSRRQLGYSSPRLNLITTPVLLGGNPSLASRGSGGRSSALSFRSRAFTASISSSSAVPSLSSSTLTHITNRGHSSVQSLAQSGLVPTNATVPPPTSVQPQTHNYKSAMIVSDTAMDVDSDQSNVYPASLFLPSEALLSEEESSDNGLDAGSPAMSSSSSSAGFDASESPQMDTGANLLQIYEKPSEAWSIRMVADWVGILGASPAVVQCFIDQEIDGSVLMTLSDNDLKNELGVTVFGLRRKILMQLDRNRFS</sequence>
<dbReference type="PANTHER" id="PTHR11188:SF17">
    <property type="entry name" value="FI21816P1"/>
    <property type="match status" value="1"/>
</dbReference>
<reference evidence="3 4" key="1">
    <citation type="journal article" date="2019" name="Sci. Rep.">
        <title>Comparative genomics of chytrid fungi reveal insights into the obligate biotrophic and pathogenic lifestyle of Synchytrium endobioticum.</title>
        <authorList>
            <person name="van de Vossenberg B.T.L.H."/>
            <person name="Warris S."/>
            <person name="Nguyen H.D.T."/>
            <person name="van Gent-Pelzer M.P.E."/>
            <person name="Joly D.L."/>
            <person name="van de Geest H.C."/>
            <person name="Bonants P.J.M."/>
            <person name="Smith D.S."/>
            <person name="Levesque C.A."/>
            <person name="van der Lee T.A.J."/>
        </authorList>
    </citation>
    <scope>NUCLEOTIDE SEQUENCE [LARGE SCALE GENOMIC DNA]</scope>
    <source>
        <strain evidence="3 4">CBS 675.73</strain>
    </source>
</reference>
<feature type="region of interest" description="Disordered" evidence="1">
    <location>
        <begin position="511"/>
        <end position="541"/>
    </location>
</feature>
<evidence type="ECO:0000313" key="3">
    <source>
        <dbReference type="EMBL" id="TPX71621.1"/>
    </source>
</evidence>
<keyword evidence="4" id="KW-1185">Reference proteome</keyword>
<comment type="caution">
    <text evidence="3">The sequence shown here is derived from an EMBL/GenBank/DDBJ whole genome shotgun (WGS) entry which is preliminary data.</text>
</comment>
<dbReference type="SMART" id="SM00454">
    <property type="entry name" value="SAM"/>
    <property type="match status" value="1"/>
</dbReference>
<dbReference type="InterPro" id="IPR050357">
    <property type="entry name" value="Arrestin_domain-protein"/>
</dbReference>